<dbReference type="EC" id="3.1.26.11" evidence="4"/>
<dbReference type="EMBL" id="BSXW01000029">
    <property type="protein sequence ID" value="GMF10034.1"/>
    <property type="molecule type" value="Genomic_DNA"/>
</dbReference>
<keyword evidence="7" id="KW-0479">Metal-binding</keyword>
<gene>
    <name evidence="13" type="ORF">Plil01_000088700</name>
</gene>
<evidence type="ECO:0000256" key="2">
    <source>
        <dbReference type="ARBA" id="ARBA00001947"/>
    </source>
</evidence>
<evidence type="ECO:0000256" key="8">
    <source>
        <dbReference type="ARBA" id="ARBA00022759"/>
    </source>
</evidence>
<evidence type="ECO:0000256" key="7">
    <source>
        <dbReference type="ARBA" id="ARBA00022723"/>
    </source>
</evidence>
<comment type="similarity">
    <text evidence="3">Belongs to the RNase Z family.</text>
</comment>
<sequence length="743" mass="81973">MEHHVRLAKLQQVFLTELRSHTVGGLPGMVLTVSDTGKPGLHVHGPVGTKKYVKATRHFLYRPEFKLEASEVLPVAADKDKKKAKGCYEDDEVVVHAVAVHKPRAGAKRKLNESPSPSSGSEGDEQNTHVSVSYVVETRTQRGKFLVDRALALGVPKGKLFGQLHQGKDVTLPDGRVVKSSDCVLPSVPAAGCVIASCPSVAHVDALVSSEGFKRYREAEGKTAEVQVEVVFHLGGLEVLRHPKYAEWARSFGVQARHVLLGHTACAQKTVYRASAKLQAQLHAVFPRAFPSNEAHELRDTAEPFSRVVPDASSLELTASLKSSSEEMEGSEPLSSKLVLGESMLKFVLAPQARRGFDMSTCWPRLDFDQIRESVSSSAEILTKTPAIPEAKNLDGDLIDGRITFLGTGCAIPSKYRNVTGMYLELPVDSGDNWAGMMLDCGEGSLGQMYRYAGGDESRLKELVDRLKCVWISHNHADHHLGLLRLLSFRLGNDMEPLLVIGPTPLRFWLDEYAAQDPTVRGKYSFAENYGFDENDSRVEEVETHAEASRVRAWLRESLNISQIECVPVKHAHQSYAAVITFVDGSKLAFSGDCRPSDKLAKKAKGAFLIVHEATFEDELTKEAKDKAHCTMAEAIEVGRQAKARHLLLTHFSQRYPKMAVLSNSSENSAAAAKDAAPMEVLTAIDMLSLRFRELRQPHLLDVCTQLMNQDDEEESDPDATASLKAQQKREERKKQKSLERGE</sequence>
<evidence type="ECO:0000256" key="1">
    <source>
        <dbReference type="ARBA" id="ARBA00000402"/>
    </source>
</evidence>
<dbReference type="PANTHER" id="PTHR12553:SF49">
    <property type="entry name" value="ZINC PHOSPHODIESTERASE ELAC PROTEIN 2"/>
    <property type="match status" value="1"/>
</dbReference>
<evidence type="ECO:0000256" key="10">
    <source>
        <dbReference type="ARBA" id="ARBA00022833"/>
    </source>
</evidence>
<dbReference type="InterPro" id="IPR047151">
    <property type="entry name" value="RNZ2-like"/>
</dbReference>
<dbReference type="SUPFAM" id="SSF56281">
    <property type="entry name" value="Metallo-hydrolase/oxidoreductase"/>
    <property type="match status" value="2"/>
</dbReference>
<dbReference type="GO" id="GO:0042781">
    <property type="term" value="F:3'-tRNA processing endoribonuclease activity"/>
    <property type="evidence" value="ECO:0007669"/>
    <property type="project" value="UniProtKB-EC"/>
</dbReference>
<evidence type="ECO:0000259" key="12">
    <source>
        <dbReference type="Pfam" id="PF12706"/>
    </source>
</evidence>
<evidence type="ECO:0000256" key="3">
    <source>
        <dbReference type="ARBA" id="ARBA00007823"/>
    </source>
</evidence>
<evidence type="ECO:0000313" key="14">
    <source>
        <dbReference type="Proteomes" id="UP001165083"/>
    </source>
</evidence>
<dbReference type="Pfam" id="PF12706">
    <property type="entry name" value="Lactamase_B_2"/>
    <property type="match status" value="1"/>
</dbReference>
<dbReference type="GO" id="GO:1990180">
    <property type="term" value="P:mitochondrial tRNA 3'-end processing"/>
    <property type="evidence" value="ECO:0007669"/>
    <property type="project" value="TreeGrafter"/>
</dbReference>
<comment type="catalytic activity">
    <reaction evidence="1">
        <text>Endonucleolytic cleavage of RNA, removing extra 3' nucleotides from tRNA precursor, generating 3' termini of tRNAs. A 3'-hydroxy group is left at the tRNA terminus and a 5'-phosphoryl group is left at the trailer molecule.</text>
        <dbReference type="EC" id="3.1.26.11"/>
    </reaction>
</comment>
<proteinExistence type="inferred from homology"/>
<feature type="region of interest" description="Disordered" evidence="11">
    <location>
        <begin position="710"/>
        <end position="743"/>
    </location>
</feature>
<evidence type="ECO:0000256" key="9">
    <source>
        <dbReference type="ARBA" id="ARBA00022801"/>
    </source>
</evidence>
<feature type="compositionally biased region" description="Basic and acidic residues" evidence="11">
    <location>
        <begin position="728"/>
        <end position="743"/>
    </location>
</feature>
<dbReference type="PANTHER" id="PTHR12553">
    <property type="entry name" value="ZINC PHOSPHODIESTERASE ELAC PROTEIN 2"/>
    <property type="match status" value="1"/>
</dbReference>
<name>A0A9W6TB80_9STRA</name>
<keyword evidence="9" id="KW-0378">Hydrolase</keyword>
<keyword evidence="6" id="KW-0540">Nuclease</keyword>
<dbReference type="CDD" id="cd07718">
    <property type="entry name" value="RNaseZ_ELAC1_ELAC2-C-term-like_MBL-fold"/>
    <property type="match status" value="1"/>
</dbReference>
<accession>A0A9W6TB80</accession>
<protein>
    <recommendedName>
        <fullName evidence="4">ribonuclease Z</fullName>
        <ecNumber evidence="4">3.1.26.11</ecNumber>
    </recommendedName>
</protein>
<dbReference type="Gene3D" id="3.60.15.10">
    <property type="entry name" value="Ribonuclease Z/Hydroxyacylglutathione hydrolase-like"/>
    <property type="match status" value="2"/>
</dbReference>
<feature type="region of interest" description="Disordered" evidence="11">
    <location>
        <begin position="104"/>
        <end position="129"/>
    </location>
</feature>
<dbReference type="GO" id="GO:0046872">
    <property type="term" value="F:metal ion binding"/>
    <property type="evidence" value="ECO:0007669"/>
    <property type="project" value="UniProtKB-KW"/>
</dbReference>
<evidence type="ECO:0000313" key="13">
    <source>
        <dbReference type="EMBL" id="GMF10034.1"/>
    </source>
</evidence>
<keyword evidence="8" id="KW-0255">Endonuclease</keyword>
<keyword evidence="10" id="KW-0862">Zinc</keyword>
<evidence type="ECO:0000256" key="5">
    <source>
        <dbReference type="ARBA" id="ARBA00022694"/>
    </source>
</evidence>
<keyword evidence="14" id="KW-1185">Reference proteome</keyword>
<comment type="cofactor">
    <cofactor evidence="2">
        <name>Zn(2+)</name>
        <dbReference type="ChEBI" id="CHEBI:29105"/>
    </cofactor>
</comment>
<feature type="domain" description="Metallo-beta-lactamase" evidence="12">
    <location>
        <begin position="439"/>
        <end position="652"/>
    </location>
</feature>
<dbReference type="OrthoDB" id="527344at2759"/>
<keyword evidence="5" id="KW-0819">tRNA processing</keyword>
<dbReference type="Proteomes" id="UP001165083">
    <property type="component" value="Unassembled WGS sequence"/>
</dbReference>
<reference evidence="13" key="1">
    <citation type="submission" date="2023-04" db="EMBL/GenBank/DDBJ databases">
        <title>Phytophthora lilii NBRC 32176.</title>
        <authorList>
            <person name="Ichikawa N."/>
            <person name="Sato H."/>
            <person name="Tonouchi N."/>
        </authorList>
    </citation>
    <scope>NUCLEOTIDE SEQUENCE</scope>
    <source>
        <strain evidence="13">NBRC 32176</strain>
    </source>
</reference>
<evidence type="ECO:0000256" key="4">
    <source>
        <dbReference type="ARBA" id="ARBA00012477"/>
    </source>
</evidence>
<evidence type="ECO:0000256" key="6">
    <source>
        <dbReference type="ARBA" id="ARBA00022722"/>
    </source>
</evidence>
<dbReference type="GO" id="GO:0005739">
    <property type="term" value="C:mitochondrion"/>
    <property type="evidence" value="ECO:0007669"/>
    <property type="project" value="TreeGrafter"/>
</dbReference>
<dbReference type="InterPro" id="IPR036866">
    <property type="entry name" value="RibonucZ/Hydroxyglut_hydro"/>
</dbReference>
<dbReference type="InterPro" id="IPR001279">
    <property type="entry name" value="Metallo-B-lactamas"/>
</dbReference>
<comment type="caution">
    <text evidence="13">The sequence shown here is derived from an EMBL/GenBank/DDBJ whole genome shotgun (WGS) entry which is preliminary data.</text>
</comment>
<dbReference type="AlphaFoldDB" id="A0A9W6TB80"/>
<organism evidence="13 14">
    <name type="scientific">Phytophthora lilii</name>
    <dbReference type="NCBI Taxonomy" id="2077276"/>
    <lineage>
        <taxon>Eukaryota</taxon>
        <taxon>Sar</taxon>
        <taxon>Stramenopiles</taxon>
        <taxon>Oomycota</taxon>
        <taxon>Peronosporomycetes</taxon>
        <taxon>Peronosporales</taxon>
        <taxon>Peronosporaceae</taxon>
        <taxon>Phytophthora</taxon>
    </lineage>
</organism>
<evidence type="ECO:0000256" key="11">
    <source>
        <dbReference type="SAM" id="MobiDB-lite"/>
    </source>
</evidence>